<gene>
    <name evidence="2" type="ORF">Sradi_6841100</name>
</gene>
<sequence>MTQGVKSVDEYYKEMEIAMIRANVEEDQEATMARFLSGLNREIANIVELQHYVELQDMVHTTMKVERQLKRKGSNQRNYT</sequence>
<dbReference type="EMBL" id="JACGWJ010000057">
    <property type="protein sequence ID" value="KAL0295326.1"/>
    <property type="molecule type" value="Genomic_DNA"/>
</dbReference>
<dbReference type="Pfam" id="PF03732">
    <property type="entry name" value="Retrotrans_gag"/>
    <property type="match status" value="1"/>
</dbReference>
<organism evidence="2">
    <name type="scientific">Sesamum radiatum</name>
    <name type="common">Black benniseed</name>
    <dbReference type="NCBI Taxonomy" id="300843"/>
    <lineage>
        <taxon>Eukaryota</taxon>
        <taxon>Viridiplantae</taxon>
        <taxon>Streptophyta</taxon>
        <taxon>Embryophyta</taxon>
        <taxon>Tracheophyta</taxon>
        <taxon>Spermatophyta</taxon>
        <taxon>Magnoliopsida</taxon>
        <taxon>eudicotyledons</taxon>
        <taxon>Gunneridae</taxon>
        <taxon>Pentapetalae</taxon>
        <taxon>asterids</taxon>
        <taxon>lamiids</taxon>
        <taxon>Lamiales</taxon>
        <taxon>Pedaliaceae</taxon>
        <taxon>Sesamum</taxon>
    </lineage>
</organism>
<protein>
    <recommendedName>
        <fullName evidence="1">Retrotransposon gag domain-containing protein</fullName>
    </recommendedName>
</protein>
<dbReference type="PANTHER" id="PTHR35046:SF9">
    <property type="entry name" value="RNA-DIRECTED DNA POLYMERASE"/>
    <property type="match status" value="1"/>
</dbReference>
<dbReference type="InterPro" id="IPR005162">
    <property type="entry name" value="Retrotrans_gag_dom"/>
</dbReference>
<evidence type="ECO:0000313" key="2">
    <source>
        <dbReference type="EMBL" id="KAL0295326.1"/>
    </source>
</evidence>
<feature type="domain" description="Retrotransposon gag" evidence="1">
    <location>
        <begin position="1"/>
        <end position="41"/>
    </location>
</feature>
<reference evidence="2" key="2">
    <citation type="journal article" date="2024" name="Plant">
        <title>Genomic evolution and insights into agronomic trait innovations of Sesamum species.</title>
        <authorList>
            <person name="Miao H."/>
            <person name="Wang L."/>
            <person name="Qu L."/>
            <person name="Liu H."/>
            <person name="Sun Y."/>
            <person name="Le M."/>
            <person name="Wang Q."/>
            <person name="Wei S."/>
            <person name="Zheng Y."/>
            <person name="Lin W."/>
            <person name="Duan Y."/>
            <person name="Cao H."/>
            <person name="Xiong S."/>
            <person name="Wang X."/>
            <person name="Wei L."/>
            <person name="Li C."/>
            <person name="Ma Q."/>
            <person name="Ju M."/>
            <person name="Zhao R."/>
            <person name="Li G."/>
            <person name="Mu C."/>
            <person name="Tian Q."/>
            <person name="Mei H."/>
            <person name="Zhang T."/>
            <person name="Gao T."/>
            <person name="Zhang H."/>
        </authorList>
    </citation>
    <scope>NUCLEOTIDE SEQUENCE</scope>
    <source>
        <strain evidence="2">G02</strain>
    </source>
</reference>
<proteinExistence type="predicted"/>
<reference evidence="2" key="1">
    <citation type="submission" date="2020-06" db="EMBL/GenBank/DDBJ databases">
        <authorList>
            <person name="Li T."/>
            <person name="Hu X."/>
            <person name="Zhang T."/>
            <person name="Song X."/>
            <person name="Zhang H."/>
            <person name="Dai N."/>
            <person name="Sheng W."/>
            <person name="Hou X."/>
            <person name="Wei L."/>
        </authorList>
    </citation>
    <scope>NUCLEOTIDE SEQUENCE</scope>
    <source>
        <strain evidence="2">G02</strain>
        <tissue evidence="2">Leaf</tissue>
    </source>
</reference>
<evidence type="ECO:0000259" key="1">
    <source>
        <dbReference type="Pfam" id="PF03732"/>
    </source>
</evidence>
<accession>A0AAW2JM97</accession>
<comment type="caution">
    <text evidence="2">The sequence shown here is derived from an EMBL/GenBank/DDBJ whole genome shotgun (WGS) entry which is preliminary data.</text>
</comment>
<dbReference type="PANTHER" id="PTHR35046">
    <property type="entry name" value="ZINC KNUCKLE (CCHC-TYPE) FAMILY PROTEIN"/>
    <property type="match status" value="1"/>
</dbReference>
<name>A0AAW2JM97_SESRA</name>
<dbReference type="AlphaFoldDB" id="A0AAW2JM97"/>